<name>A0ABT2CET5_9ACTN</name>
<gene>
    <name evidence="2" type="ORF">NX801_05655</name>
</gene>
<evidence type="ECO:0000256" key="1">
    <source>
        <dbReference type="SAM" id="MobiDB-lite"/>
    </source>
</evidence>
<dbReference type="EMBL" id="JANUGQ010000003">
    <property type="protein sequence ID" value="MCS0635149.1"/>
    <property type="molecule type" value="Genomic_DNA"/>
</dbReference>
<feature type="region of interest" description="Disordered" evidence="1">
    <location>
        <begin position="1"/>
        <end position="42"/>
    </location>
</feature>
<proteinExistence type="predicted"/>
<evidence type="ECO:0000313" key="3">
    <source>
        <dbReference type="Proteomes" id="UP001431313"/>
    </source>
</evidence>
<protein>
    <submittedName>
        <fullName evidence="2">Uncharacterized protein</fullName>
    </submittedName>
</protein>
<evidence type="ECO:0000313" key="2">
    <source>
        <dbReference type="EMBL" id="MCS0635149.1"/>
    </source>
</evidence>
<keyword evidence="3" id="KW-1185">Reference proteome</keyword>
<sequence>MAGQWLSATGGLPEPGRATGRVRSWDTGAPGGGGGAPAAESLPMRRLRGEPFQLLRQLCLPREDLVIAGSAPLYLRGLRDRITDLDVVARGRALERVRLHGVTEPAPFEGVTSVRLMGGLLEIVDAWFPSSFGSVDALFERAERIGDLRVLSLADTEVWKRRLDRPKDRADLVRLAGLSDPGETAEWSPG</sequence>
<reference evidence="2" key="1">
    <citation type="submission" date="2022-08" db="EMBL/GenBank/DDBJ databases">
        <authorList>
            <person name="Somphong A."/>
            <person name="Phongsopitanun W."/>
        </authorList>
    </citation>
    <scope>NUCLEOTIDE SEQUENCE</scope>
    <source>
        <strain evidence="2">LP05-1</strain>
    </source>
</reference>
<organism evidence="2 3">
    <name type="scientific">Streptomyces pyxinae</name>
    <dbReference type="NCBI Taxonomy" id="2970734"/>
    <lineage>
        <taxon>Bacteria</taxon>
        <taxon>Bacillati</taxon>
        <taxon>Actinomycetota</taxon>
        <taxon>Actinomycetes</taxon>
        <taxon>Kitasatosporales</taxon>
        <taxon>Streptomycetaceae</taxon>
        <taxon>Streptomyces</taxon>
    </lineage>
</organism>
<dbReference type="Proteomes" id="UP001431313">
    <property type="component" value="Unassembled WGS sequence"/>
</dbReference>
<comment type="caution">
    <text evidence="2">The sequence shown here is derived from an EMBL/GenBank/DDBJ whole genome shotgun (WGS) entry which is preliminary data.</text>
</comment>
<accession>A0ABT2CET5</accession>
<dbReference type="RefSeq" id="WP_258785872.1">
    <property type="nucleotide sequence ID" value="NZ_JANUGQ010000003.1"/>
</dbReference>